<dbReference type="Pfam" id="PF13738">
    <property type="entry name" value="Pyr_redox_3"/>
    <property type="match status" value="1"/>
</dbReference>
<dbReference type="PANTHER" id="PTHR43539">
    <property type="entry name" value="FLAVIN-BINDING MONOOXYGENASE-LIKE PROTEIN (AFU_ORTHOLOGUE AFUA_4G09220)"/>
    <property type="match status" value="1"/>
</dbReference>
<dbReference type="InterPro" id="IPR036188">
    <property type="entry name" value="FAD/NAD-bd_sf"/>
</dbReference>
<dbReference type="PRINTS" id="PR00368">
    <property type="entry name" value="FADPNR"/>
</dbReference>
<keyword evidence="3" id="KW-1185">Reference proteome</keyword>
<keyword evidence="2" id="KW-0503">Monooxygenase</keyword>
<dbReference type="PRINTS" id="PR00469">
    <property type="entry name" value="PNDRDTASEII"/>
</dbReference>
<dbReference type="PANTHER" id="PTHR43539:SF78">
    <property type="entry name" value="FLAVIN-CONTAINING MONOOXYGENASE"/>
    <property type="match status" value="1"/>
</dbReference>
<dbReference type="GO" id="GO:0050660">
    <property type="term" value="F:flavin adenine dinucleotide binding"/>
    <property type="evidence" value="ECO:0007669"/>
    <property type="project" value="TreeGrafter"/>
</dbReference>
<comment type="caution">
    <text evidence="2">The sequence shown here is derived from an EMBL/GenBank/DDBJ whole genome shotgun (WGS) entry which is preliminary data.</text>
</comment>
<protein>
    <submittedName>
        <fullName evidence="2">Monooxygenase</fullName>
    </submittedName>
</protein>
<dbReference type="AlphaFoldDB" id="A0A2S5TCK9"/>
<evidence type="ECO:0000313" key="3">
    <source>
        <dbReference type="Proteomes" id="UP000238220"/>
    </source>
</evidence>
<dbReference type="Gene3D" id="3.50.50.60">
    <property type="entry name" value="FAD/NAD(P)-binding domain"/>
    <property type="match status" value="1"/>
</dbReference>
<name>A0A2S5TCK9_9GAMM</name>
<evidence type="ECO:0000256" key="1">
    <source>
        <dbReference type="ARBA" id="ARBA00023002"/>
    </source>
</evidence>
<dbReference type="RefSeq" id="WP_104231554.1">
    <property type="nucleotide sequence ID" value="NZ_PSNW01000010.1"/>
</dbReference>
<gene>
    <name evidence="2" type="ORF">C3942_16985</name>
</gene>
<dbReference type="InterPro" id="IPR050982">
    <property type="entry name" value="Auxin_biosynth/cation_transpt"/>
</dbReference>
<sequence length="363" mass="39573">MSIDVLVIGAGQAGLAAAWHLQRAGVPFRIVEASTQVGGSWRHYYDSLTLFSPAGYSSLPGMPFPGDPERYPVRDEVTGYLEAYAARYELPVEFGRRVASVGRLDAGFASKLADGEIIHSRAVVAASGAFARPYMPPIDGLESFRGRVLHAAQYRSPEGFEGQRIVVVGGANSAVQIAAELASRATVTLASRRPIRFAPQRVLGKDFHFWLNLTGLDRTRWLDDQSTPVLDTGKYRGAIKSGHPDQRGMFLKVDSTGVEWSPGQHEPVDVLLFATGYRPQVPYLDSLGAIDAEGRLLQRKGVSTTVPGLYYVGFPKQRNFASATLRGVGPDAEVVVRSLRAQLAPGTSRHQREHRRICCEPAT</sequence>
<keyword evidence="1" id="KW-0560">Oxidoreductase</keyword>
<dbReference type="GO" id="GO:0004497">
    <property type="term" value="F:monooxygenase activity"/>
    <property type="evidence" value="ECO:0007669"/>
    <property type="project" value="UniProtKB-KW"/>
</dbReference>
<organism evidence="2 3">
    <name type="scientific">Solimonas fluminis</name>
    <dbReference type="NCBI Taxonomy" id="2086571"/>
    <lineage>
        <taxon>Bacteria</taxon>
        <taxon>Pseudomonadati</taxon>
        <taxon>Pseudomonadota</taxon>
        <taxon>Gammaproteobacteria</taxon>
        <taxon>Nevskiales</taxon>
        <taxon>Nevskiaceae</taxon>
        <taxon>Solimonas</taxon>
    </lineage>
</organism>
<reference evidence="2 3" key="1">
    <citation type="submission" date="2018-02" db="EMBL/GenBank/DDBJ databases">
        <title>Genome sequencing of Solimonas sp. HR-BB.</title>
        <authorList>
            <person name="Lee Y."/>
            <person name="Jeon C.O."/>
        </authorList>
    </citation>
    <scope>NUCLEOTIDE SEQUENCE [LARGE SCALE GENOMIC DNA]</scope>
    <source>
        <strain evidence="2 3">HR-BB</strain>
    </source>
</reference>
<dbReference type="SUPFAM" id="SSF51905">
    <property type="entry name" value="FAD/NAD(P)-binding domain"/>
    <property type="match status" value="2"/>
</dbReference>
<accession>A0A2S5TCK9</accession>
<evidence type="ECO:0000313" key="2">
    <source>
        <dbReference type="EMBL" id="PPE72744.1"/>
    </source>
</evidence>
<dbReference type="Proteomes" id="UP000238220">
    <property type="component" value="Unassembled WGS sequence"/>
</dbReference>
<dbReference type="OrthoDB" id="9773233at2"/>
<proteinExistence type="predicted"/>
<dbReference type="EMBL" id="PSNW01000010">
    <property type="protein sequence ID" value="PPE72744.1"/>
    <property type="molecule type" value="Genomic_DNA"/>
</dbReference>